<dbReference type="Proteomes" id="UP001241377">
    <property type="component" value="Unassembled WGS sequence"/>
</dbReference>
<comment type="caution">
    <text evidence="1">The sequence shown here is derived from an EMBL/GenBank/DDBJ whole genome shotgun (WGS) entry which is preliminary data.</text>
</comment>
<keyword evidence="2" id="KW-1185">Reference proteome</keyword>
<dbReference type="EMBL" id="JASBWR010000012">
    <property type="protein sequence ID" value="KAJ9110500.1"/>
    <property type="molecule type" value="Genomic_DNA"/>
</dbReference>
<organism evidence="1 2">
    <name type="scientific">Naganishia cerealis</name>
    <dbReference type="NCBI Taxonomy" id="610337"/>
    <lineage>
        <taxon>Eukaryota</taxon>
        <taxon>Fungi</taxon>
        <taxon>Dikarya</taxon>
        <taxon>Basidiomycota</taxon>
        <taxon>Agaricomycotina</taxon>
        <taxon>Tremellomycetes</taxon>
        <taxon>Filobasidiales</taxon>
        <taxon>Filobasidiaceae</taxon>
        <taxon>Naganishia</taxon>
    </lineage>
</organism>
<reference evidence="1" key="1">
    <citation type="submission" date="2023-04" db="EMBL/GenBank/DDBJ databases">
        <title>Draft Genome sequencing of Naganishia species isolated from polar environments using Oxford Nanopore Technology.</title>
        <authorList>
            <person name="Leo P."/>
            <person name="Venkateswaran K."/>
        </authorList>
    </citation>
    <scope>NUCLEOTIDE SEQUENCE</scope>
    <source>
        <strain evidence="1">MNA-CCFEE 5261</strain>
    </source>
</reference>
<protein>
    <submittedName>
        <fullName evidence="1">Calnexin</fullName>
    </submittedName>
</protein>
<proteinExistence type="predicted"/>
<evidence type="ECO:0000313" key="2">
    <source>
        <dbReference type="Proteomes" id="UP001241377"/>
    </source>
</evidence>
<evidence type="ECO:0000313" key="1">
    <source>
        <dbReference type="EMBL" id="KAJ9110500.1"/>
    </source>
</evidence>
<gene>
    <name evidence="1" type="primary">CNE1</name>
    <name evidence="1" type="ORF">QFC19_001626</name>
</gene>
<accession>A0ACC2WFH1</accession>
<name>A0ACC2WFH1_9TREE</name>
<sequence length="581" mass="63747">MRGNTIGAAGTLIISAAATVTASTVEKPVFQATHVQAPFVEQFTPDWTSRWTVSQATKQTPVGDEIMSYVGQWSVEEPEVVKGIEGDAGLVMKSKAAHHAISALFPEPISVVGTNPDEPARVPLVVQYEVKTQKGLECGGAYLKLLTENPGEGLRAGEDFTDKTPFTIMFGPDKCGSTNKVHFIFRHKNPITGEYEEKHLKNPPVPKIGKHTALYTLIVNPDNTYEILINDDSVKKGSLFEDFEPSVMPSKEIDDPTDSKPAEWVDEPLIDDKDATKPSDWDENAPPTIIDETATMPEDWLPEEPKFIPDPDAEKPEEWDDEEDGDWVPDMVPNPACEAASGCGPWEQPVIKNPAYKGKWVRPKKQNPAYKGEWHPRQIPNPEYYEDLHPADFEPLGGVGFELWTMTDDILFDNIYVGHSADDAKQFAKETYHIKHASELAEDGDIDEDEEAKLSTIDALKLRVYQFANLFQTNPKLALRAMPETAAALLAGLFTLLGMLGALFGLIGSSSKPTIQVKKSTTVKSKVEPPIKTTTAISDETAVKPVEPASKAEEKALNAAGVEVQGKEGLTKRTATGKSDL</sequence>